<keyword evidence="3" id="KW-1185">Reference proteome</keyword>
<feature type="region of interest" description="Disordered" evidence="1">
    <location>
        <begin position="1"/>
        <end position="38"/>
    </location>
</feature>
<gene>
    <name evidence="2" type="ORF">GCM10010964_42320</name>
</gene>
<feature type="region of interest" description="Disordered" evidence="1">
    <location>
        <begin position="64"/>
        <end position="106"/>
    </location>
</feature>
<accession>A0A8J3EEC7</accession>
<dbReference type="Proteomes" id="UP000597507">
    <property type="component" value="Unassembled WGS sequence"/>
</dbReference>
<feature type="compositionally biased region" description="Basic and acidic residues" evidence="1">
    <location>
        <begin position="9"/>
        <end position="19"/>
    </location>
</feature>
<proteinExistence type="predicted"/>
<feature type="compositionally biased region" description="Low complexity" evidence="1">
    <location>
        <begin position="93"/>
        <end position="106"/>
    </location>
</feature>
<evidence type="ECO:0000313" key="2">
    <source>
        <dbReference type="EMBL" id="GGG50595.1"/>
    </source>
</evidence>
<name>A0A8J3EEC7_9PROT</name>
<reference evidence="2 3" key="1">
    <citation type="journal article" date="2014" name="Int. J. Syst. Evol. Microbiol.">
        <title>Complete genome sequence of Corynebacterium casei LMG S-19264T (=DSM 44701T), isolated from a smear-ripened cheese.</title>
        <authorList>
            <consortium name="US DOE Joint Genome Institute (JGI-PGF)"/>
            <person name="Walter F."/>
            <person name="Albersmeier A."/>
            <person name="Kalinowski J."/>
            <person name="Ruckert C."/>
        </authorList>
    </citation>
    <scope>NUCLEOTIDE SEQUENCE [LARGE SCALE GENOMIC DNA]</scope>
    <source>
        <strain evidence="2 3">CGMCC 1.16330</strain>
    </source>
</reference>
<dbReference type="AlphaFoldDB" id="A0A8J3EEC7"/>
<evidence type="ECO:0000256" key="1">
    <source>
        <dbReference type="SAM" id="MobiDB-lite"/>
    </source>
</evidence>
<organism evidence="2 3">
    <name type="scientific">Caldovatus sediminis</name>
    <dbReference type="NCBI Taxonomy" id="2041189"/>
    <lineage>
        <taxon>Bacteria</taxon>
        <taxon>Pseudomonadati</taxon>
        <taxon>Pseudomonadota</taxon>
        <taxon>Alphaproteobacteria</taxon>
        <taxon>Acetobacterales</taxon>
        <taxon>Roseomonadaceae</taxon>
        <taxon>Caldovatus</taxon>
    </lineage>
</organism>
<evidence type="ECO:0000313" key="3">
    <source>
        <dbReference type="Proteomes" id="UP000597507"/>
    </source>
</evidence>
<sequence length="106" mass="11194">MDGAAVEAEAARERARAAEAGEDGGGGVDERHGRMGRPRRITGAMHYLREIANQIVVLRITQCGRLAPGDPSSREARDGSLGDTTMTQPPASPAANRRTNRATAPC</sequence>
<protein>
    <submittedName>
        <fullName evidence="2">Uncharacterized protein</fullName>
    </submittedName>
</protein>
<comment type="caution">
    <text evidence="2">The sequence shown here is derived from an EMBL/GenBank/DDBJ whole genome shotgun (WGS) entry which is preliminary data.</text>
</comment>
<dbReference type="EMBL" id="BMKS01000022">
    <property type="protein sequence ID" value="GGG50595.1"/>
    <property type="molecule type" value="Genomic_DNA"/>
</dbReference>